<evidence type="ECO:0000313" key="10">
    <source>
        <dbReference type="Proteomes" id="UP000597444"/>
    </source>
</evidence>
<keyword evidence="6 7" id="KW-0472">Membrane</keyword>
<proteinExistence type="inferred from homology"/>
<accession>A0A8J3IQ14</accession>
<dbReference type="PANTHER" id="PTHR30589:SF0">
    <property type="entry name" value="PHOSPHATIDYLGLYCEROL--PROLIPOPROTEIN DIACYLGLYCERYL TRANSFERASE"/>
    <property type="match status" value="1"/>
</dbReference>
<comment type="catalytic activity">
    <reaction evidence="7">
        <text>L-cysteinyl-[prolipoprotein] + a 1,2-diacyl-sn-glycero-3-phospho-(1'-sn-glycerol) = an S-1,2-diacyl-sn-glyceryl-L-cysteinyl-[prolipoprotein] + sn-glycerol 1-phosphate + H(+)</text>
        <dbReference type="Rhea" id="RHEA:56712"/>
        <dbReference type="Rhea" id="RHEA-COMP:14679"/>
        <dbReference type="Rhea" id="RHEA-COMP:14680"/>
        <dbReference type="ChEBI" id="CHEBI:15378"/>
        <dbReference type="ChEBI" id="CHEBI:29950"/>
        <dbReference type="ChEBI" id="CHEBI:57685"/>
        <dbReference type="ChEBI" id="CHEBI:64716"/>
        <dbReference type="ChEBI" id="CHEBI:140658"/>
        <dbReference type="EC" id="2.5.1.145"/>
    </reaction>
</comment>
<dbReference type="Pfam" id="PF01790">
    <property type="entry name" value="LGT"/>
    <property type="match status" value="1"/>
</dbReference>
<evidence type="ECO:0000256" key="4">
    <source>
        <dbReference type="ARBA" id="ARBA00022692"/>
    </source>
</evidence>
<feature type="region of interest" description="Disordered" evidence="8">
    <location>
        <begin position="315"/>
        <end position="371"/>
    </location>
</feature>
<feature type="transmembrane region" description="Helical" evidence="7">
    <location>
        <begin position="204"/>
        <end position="223"/>
    </location>
</feature>
<organism evidence="9 10">
    <name type="scientific">Reticulibacter mediterranei</name>
    <dbReference type="NCBI Taxonomy" id="2778369"/>
    <lineage>
        <taxon>Bacteria</taxon>
        <taxon>Bacillati</taxon>
        <taxon>Chloroflexota</taxon>
        <taxon>Ktedonobacteria</taxon>
        <taxon>Ktedonobacterales</taxon>
        <taxon>Reticulibacteraceae</taxon>
        <taxon>Reticulibacter</taxon>
    </lineage>
</organism>
<sequence length="371" mass="41967">MERLSIHLASLINWGWLQIGPYIHLNINPVLFSLGPLALHWYGLMYVIAIVTGLWLIRRYIARQGITEEQVYRMLWWCVGAGLVGGRLYFVIQQPNLVPDHLLKPQHILATWEGGMAFYGAIFLIVPVLFWRAMKERLNPLVVLDAGALFAACAQPFARIGNLINGDIIGYPSTLPWSTVYDNPASWACQNPAAGTCHVPVQPAAGYEILVNLLLIGVLLFLTRRYRHPGMLLLTYLGGYAITQFLVFFARANTVVPLFTLNWGFKQAQWTSLIVLLLVIPLTVWVRRWHFAEVIPAGEIPATYGMPLSKLTKAKVKDRGDHRRNHSGENDLEDDISVIGASTDPHKRQREGAQRTIPRREEQTSEMERLE</sequence>
<evidence type="ECO:0000256" key="3">
    <source>
        <dbReference type="ARBA" id="ARBA00022679"/>
    </source>
</evidence>
<dbReference type="AlphaFoldDB" id="A0A8J3IQ14"/>
<comment type="function">
    <text evidence="7">Catalyzes the transfer of the diacylglyceryl group from phosphatidylglycerol to the sulfhydryl group of the N-terminal cysteine of a prolipoprotein, the first step in the formation of mature lipoproteins.</text>
</comment>
<protein>
    <recommendedName>
        <fullName evidence="7">Phosphatidylglycerol--prolipoprotein diacylglyceryl transferase</fullName>
        <ecNumber evidence="7">2.5.1.145</ecNumber>
    </recommendedName>
</protein>
<comment type="similarity">
    <text evidence="1 7">Belongs to the Lgt family.</text>
</comment>
<dbReference type="EC" id="2.5.1.145" evidence="7"/>
<dbReference type="InterPro" id="IPR001640">
    <property type="entry name" value="Lgt"/>
</dbReference>
<dbReference type="HAMAP" id="MF_01147">
    <property type="entry name" value="Lgt"/>
    <property type="match status" value="1"/>
</dbReference>
<keyword evidence="5 7" id="KW-1133">Transmembrane helix</keyword>
<feature type="transmembrane region" description="Helical" evidence="7">
    <location>
        <begin position="138"/>
        <end position="158"/>
    </location>
</feature>
<keyword evidence="2 7" id="KW-1003">Cell membrane</keyword>
<evidence type="ECO:0000256" key="5">
    <source>
        <dbReference type="ARBA" id="ARBA00022989"/>
    </source>
</evidence>
<keyword evidence="10" id="KW-1185">Reference proteome</keyword>
<evidence type="ECO:0000256" key="6">
    <source>
        <dbReference type="ARBA" id="ARBA00023136"/>
    </source>
</evidence>
<comment type="subcellular location">
    <subcellularLocation>
        <location evidence="7">Cell membrane</location>
        <topology evidence="7">Multi-pass membrane protein</topology>
    </subcellularLocation>
</comment>
<feature type="transmembrane region" description="Helical" evidence="7">
    <location>
        <begin position="74"/>
        <end position="92"/>
    </location>
</feature>
<feature type="compositionally biased region" description="Basic and acidic residues" evidence="8">
    <location>
        <begin position="315"/>
        <end position="329"/>
    </location>
</feature>
<comment type="caution">
    <text evidence="9">The sequence shown here is derived from an EMBL/GenBank/DDBJ whole genome shotgun (WGS) entry which is preliminary data.</text>
</comment>
<evidence type="ECO:0000256" key="2">
    <source>
        <dbReference type="ARBA" id="ARBA00022475"/>
    </source>
</evidence>
<keyword evidence="3 7" id="KW-0808">Transferase</keyword>
<evidence type="ECO:0000256" key="1">
    <source>
        <dbReference type="ARBA" id="ARBA00007150"/>
    </source>
</evidence>
<dbReference type="RefSeq" id="WP_220207143.1">
    <property type="nucleotide sequence ID" value="NZ_BNJK01000001.1"/>
</dbReference>
<dbReference type="GO" id="GO:0042158">
    <property type="term" value="P:lipoprotein biosynthetic process"/>
    <property type="evidence" value="ECO:0007669"/>
    <property type="project" value="UniProtKB-UniRule"/>
</dbReference>
<dbReference type="PANTHER" id="PTHR30589">
    <property type="entry name" value="PROLIPOPROTEIN DIACYLGLYCERYL TRANSFERASE"/>
    <property type="match status" value="1"/>
</dbReference>
<feature type="transmembrane region" description="Helical" evidence="7">
    <location>
        <begin position="112"/>
        <end position="131"/>
    </location>
</feature>
<name>A0A8J3IQ14_9CHLR</name>
<evidence type="ECO:0000256" key="7">
    <source>
        <dbReference type="HAMAP-Rule" id="MF_01147"/>
    </source>
</evidence>
<comment type="pathway">
    <text evidence="7">Protein modification; lipoprotein biosynthesis (diacylglyceryl transfer).</text>
</comment>
<feature type="compositionally biased region" description="Basic and acidic residues" evidence="8">
    <location>
        <begin position="344"/>
        <end position="371"/>
    </location>
</feature>
<dbReference type="UniPathway" id="UPA00664"/>
<evidence type="ECO:0000313" key="9">
    <source>
        <dbReference type="EMBL" id="GHO96523.1"/>
    </source>
</evidence>
<dbReference type="Proteomes" id="UP000597444">
    <property type="component" value="Unassembled WGS sequence"/>
</dbReference>
<gene>
    <name evidence="7" type="primary">lgt</name>
    <name evidence="9" type="ORF">KSF_065710</name>
</gene>
<reference evidence="9" key="1">
    <citation type="submission" date="2020-10" db="EMBL/GenBank/DDBJ databases">
        <title>Taxonomic study of unclassified bacteria belonging to the class Ktedonobacteria.</title>
        <authorList>
            <person name="Yabe S."/>
            <person name="Wang C.M."/>
            <person name="Zheng Y."/>
            <person name="Sakai Y."/>
            <person name="Cavaletti L."/>
            <person name="Monciardini P."/>
            <person name="Donadio S."/>
        </authorList>
    </citation>
    <scope>NUCLEOTIDE SEQUENCE</scope>
    <source>
        <strain evidence="9">ID150040</strain>
    </source>
</reference>
<feature type="transmembrane region" description="Helical" evidence="7">
    <location>
        <begin position="41"/>
        <end position="62"/>
    </location>
</feature>
<dbReference type="NCBIfam" id="TIGR00544">
    <property type="entry name" value="lgt"/>
    <property type="match status" value="1"/>
</dbReference>
<feature type="transmembrane region" description="Helical" evidence="7">
    <location>
        <begin position="270"/>
        <end position="286"/>
    </location>
</feature>
<dbReference type="EMBL" id="BNJK01000001">
    <property type="protein sequence ID" value="GHO96523.1"/>
    <property type="molecule type" value="Genomic_DNA"/>
</dbReference>
<dbReference type="GO" id="GO:0005886">
    <property type="term" value="C:plasma membrane"/>
    <property type="evidence" value="ECO:0007669"/>
    <property type="project" value="UniProtKB-SubCell"/>
</dbReference>
<keyword evidence="4 7" id="KW-0812">Transmembrane</keyword>
<evidence type="ECO:0000256" key="8">
    <source>
        <dbReference type="SAM" id="MobiDB-lite"/>
    </source>
</evidence>
<dbReference type="GO" id="GO:0008961">
    <property type="term" value="F:phosphatidylglycerol-prolipoprotein diacylglyceryl transferase activity"/>
    <property type="evidence" value="ECO:0007669"/>
    <property type="project" value="UniProtKB-UniRule"/>
</dbReference>
<feature type="transmembrane region" description="Helical" evidence="7">
    <location>
        <begin position="230"/>
        <end position="250"/>
    </location>
</feature>
<feature type="binding site" evidence="7">
    <location>
        <position position="159"/>
    </location>
    <ligand>
        <name>a 1,2-diacyl-sn-glycero-3-phospho-(1'-sn-glycerol)</name>
        <dbReference type="ChEBI" id="CHEBI:64716"/>
    </ligand>
</feature>